<evidence type="ECO:0000256" key="2">
    <source>
        <dbReference type="ARBA" id="ARBA00022723"/>
    </source>
</evidence>
<comment type="subcellular location">
    <subcellularLocation>
        <location evidence="1">Nucleus</location>
    </subcellularLocation>
</comment>
<dbReference type="OrthoDB" id="6513347at2759"/>
<reference evidence="9 10" key="1">
    <citation type="journal article" date="2017" name="Gigascience">
        <title>Draft genome of the honey bee ectoparasitic mite, Tropilaelaps mercedesae, is shaped by the parasitic life history.</title>
        <authorList>
            <person name="Dong X."/>
            <person name="Armstrong S.D."/>
            <person name="Xia D."/>
            <person name="Makepeace B.L."/>
            <person name="Darby A.C."/>
            <person name="Kadowaki T."/>
        </authorList>
    </citation>
    <scope>NUCLEOTIDE SEQUENCE [LARGE SCALE GENOMIC DNA]</scope>
    <source>
        <strain evidence="9">Wuxi-XJTLU</strain>
    </source>
</reference>
<dbReference type="Pfam" id="PF13912">
    <property type="entry name" value="zf-C2H2_6"/>
    <property type="match status" value="1"/>
</dbReference>
<evidence type="ECO:0000313" key="10">
    <source>
        <dbReference type="Proteomes" id="UP000192247"/>
    </source>
</evidence>
<dbReference type="Pfam" id="PF13894">
    <property type="entry name" value="zf-C2H2_4"/>
    <property type="match status" value="1"/>
</dbReference>
<dbReference type="FunFam" id="3.30.160.60:FF:000625">
    <property type="entry name" value="Zinc finger protein 536"/>
    <property type="match status" value="1"/>
</dbReference>
<dbReference type="STRING" id="418985.A0A1V9X9Y0"/>
<dbReference type="AlphaFoldDB" id="A0A1V9X9Y0"/>
<dbReference type="Gene3D" id="3.30.160.60">
    <property type="entry name" value="Classic Zinc Finger"/>
    <property type="match status" value="2"/>
</dbReference>
<evidence type="ECO:0000256" key="6">
    <source>
        <dbReference type="ARBA" id="ARBA00023242"/>
    </source>
</evidence>
<evidence type="ECO:0000313" key="9">
    <source>
        <dbReference type="EMBL" id="OQR70340.1"/>
    </source>
</evidence>
<dbReference type="EMBL" id="MNPL01017874">
    <property type="protein sequence ID" value="OQR70340.1"/>
    <property type="molecule type" value="Genomic_DNA"/>
</dbReference>
<keyword evidence="4 7" id="KW-0863">Zinc-finger</keyword>
<dbReference type="InterPro" id="IPR036236">
    <property type="entry name" value="Znf_C2H2_sf"/>
</dbReference>
<evidence type="ECO:0000259" key="8">
    <source>
        <dbReference type="PROSITE" id="PS50157"/>
    </source>
</evidence>
<evidence type="ECO:0000256" key="3">
    <source>
        <dbReference type="ARBA" id="ARBA00022737"/>
    </source>
</evidence>
<keyword evidence="10" id="KW-1185">Reference proteome</keyword>
<keyword evidence="3" id="KW-0677">Repeat</keyword>
<gene>
    <name evidence="9" type="ORF">BIW11_11688</name>
</gene>
<protein>
    <submittedName>
        <fullName evidence="9">Zinc finger protein-like</fullName>
    </submittedName>
</protein>
<organism evidence="9 10">
    <name type="scientific">Tropilaelaps mercedesae</name>
    <dbReference type="NCBI Taxonomy" id="418985"/>
    <lineage>
        <taxon>Eukaryota</taxon>
        <taxon>Metazoa</taxon>
        <taxon>Ecdysozoa</taxon>
        <taxon>Arthropoda</taxon>
        <taxon>Chelicerata</taxon>
        <taxon>Arachnida</taxon>
        <taxon>Acari</taxon>
        <taxon>Parasitiformes</taxon>
        <taxon>Mesostigmata</taxon>
        <taxon>Gamasina</taxon>
        <taxon>Dermanyssoidea</taxon>
        <taxon>Laelapidae</taxon>
        <taxon>Tropilaelaps</taxon>
    </lineage>
</organism>
<proteinExistence type="predicted"/>
<dbReference type="InterPro" id="IPR013087">
    <property type="entry name" value="Znf_C2H2_type"/>
</dbReference>
<evidence type="ECO:0000256" key="5">
    <source>
        <dbReference type="ARBA" id="ARBA00022833"/>
    </source>
</evidence>
<dbReference type="FunFam" id="3.30.160.60:FF:000690">
    <property type="entry name" value="Zinc finger protein 354C"/>
    <property type="match status" value="1"/>
</dbReference>
<name>A0A1V9X9Y0_9ACAR</name>
<dbReference type="SMART" id="SM00355">
    <property type="entry name" value="ZnF_C2H2"/>
    <property type="match status" value="3"/>
</dbReference>
<feature type="domain" description="C2H2-type" evidence="8">
    <location>
        <begin position="134"/>
        <end position="162"/>
    </location>
</feature>
<evidence type="ECO:0000256" key="4">
    <source>
        <dbReference type="ARBA" id="ARBA00022771"/>
    </source>
</evidence>
<keyword evidence="5" id="KW-0862">Zinc</keyword>
<dbReference type="PROSITE" id="PS00028">
    <property type="entry name" value="ZINC_FINGER_C2H2_1"/>
    <property type="match status" value="3"/>
</dbReference>
<sequence>MICVCVVYDIRSCCYPDGVLQRLFASREQVEVVVLDEEELQDDKSAVWGLIQEMGGPVDGLGDEPILPEVAVPTMGLSCSYCGKTFSTRFNLKVHLRIHTGEKPYECPICKRRFSDRSNMNGHLKSHAGPEQPFRCTMCPERFHRYIDLKGHMKNTHFTDDNIYRLK</sequence>
<keyword evidence="6" id="KW-0539">Nucleus</keyword>
<dbReference type="Proteomes" id="UP000192247">
    <property type="component" value="Unassembled WGS sequence"/>
</dbReference>
<dbReference type="SUPFAM" id="SSF57667">
    <property type="entry name" value="beta-beta-alpha zinc fingers"/>
    <property type="match status" value="2"/>
</dbReference>
<accession>A0A1V9X9Y0</accession>
<dbReference type="GO" id="GO:0008270">
    <property type="term" value="F:zinc ion binding"/>
    <property type="evidence" value="ECO:0007669"/>
    <property type="project" value="UniProtKB-KW"/>
</dbReference>
<dbReference type="PANTHER" id="PTHR16515:SF49">
    <property type="entry name" value="GASTRULA ZINC FINGER PROTEIN XLCGF49.1-LIKE-RELATED"/>
    <property type="match status" value="1"/>
</dbReference>
<dbReference type="InParanoid" id="A0A1V9X9Y0"/>
<dbReference type="GO" id="GO:0010468">
    <property type="term" value="P:regulation of gene expression"/>
    <property type="evidence" value="ECO:0007669"/>
    <property type="project" value="TreeGrafter"/>
</dbReference>
<feature type="domain" description="C2H2-type" evidence="8">
    <location>
        <begin position="105"/>
        <end position="132"/>
    </location>
</feature>
<dbReference type="PROSITE" id="PS50157">
    <property type="entry name" value="ZINC_FINGER_C2H2_2"/>
    <property type="match status" value="3"/>
</dbReference>
<dbReference type="InterPro" id="IPR050331">
    <property type="entry name" value="Zinc_finger"/>
</dbReference>
<dbReference type="GO" id="GO:0003682">
    <property type="term" value="F:chromatin binding"/>
    <property type="evidence" value="ECO:0007669"/>
    <property type="project" value="UniProtKB-ARBA"/>
</dbReference>
<evidence type="ECO:0000256" key="1">
    <source>
        <dbReference type="ARBA" id="ARBA00004123"/>
    </source>
</evidence>
<dbReference type="PANTHER" id="PTHR16515">
    <property type="entry name" value="PR DOMAIN ZINC FINGER PROTEIN"/>
    <property type="match status" value="1"/>
</dbReference>
<dbReference type="Pfam" id="PF00096">
    <property type="entry name" value="zf-C2H2"/>
    <property type="match status" value="1"/>
</dbReference>
<dbReference type="GO" id="GO:0005634">
    <property type="term" value="C:nucleus"/>
    <property type="evidence" value="ECO:0007669"/>
    <property type="project" value="UniProtKB-SubCell"/>
</dbReference>
<feature type="domain" description="C2H2-type" evidence="8">
    <location>
        <begin position="77"/>
        <end position="104"/>
    </location>
</feature>
<evidence type="ECO:0000256" key="7">
    <source>
        <dbReference type="PROSITE-ProRule" id="PRU00042"/>
    </source>
</evidence>
<comment type="caution">
    <text evidence="9">The sequence shown here is derived from an EMBL/GenBank/DDBJ whole genome shotgun (WGS) entry which is preliminary data.</text>
</comment>
<keyword evidence="2" id="KW-0479">Metal-binding</keyword>